<reference evidence="1" key="1">
    <citation type="journal article" date="2014" name="Int. J. Syst. Evol. Microbiol.">
        <title>Complete genome sequence of Corynebacterium casei LMG S-19264T (=DSM 44701T), isolated from a smear-ripened cheese.</title>
        <authorList>
            <consortium name="US DOE Joint Genome Institute (JGI-PGF)"/>
            <person name="Walter F."/>
            <person name="Albersmeier A."/>
            <person name="Kalinowski J."/>
            <person name="Ruckert C."/>
        </authorList>
    </citation>
    <scope>NUCLEOTIDE SEQUENCE</scope>
    <source>
        <strain evidence="1">JCM 4784</strain>
    </source>
</reference>
<name>A0A919DPZ1_9ACTN</name>
<organism evidence="1 2">
    <name type="scientific">Streptomyces longispororuber</name>
    <dbReference type="NCBI Taxonomy" id="68230"/>
    <lineage>
        <taxon>Bacteria</taxon>
        <taxon>Bacillati</taxon>
        <taxon>Actinomycetota</taxon>
        <taxon>Actinomycetes</taxon>
        <taxon>Kitasatosporales</taxon>
        <taxon>Streptomycetaceae</taxon>
        <taxon>Streptomyces</taxon>
    </lineage>
</organism>
<dbReference type="Proteomes" id="UP000608024">
    <property type="component" value="Unassembled WGS sequence"/>
</dbReference>
<keyword evidence="2" id="KW-1185">Reference proteome</keyword>
<comment type="caution">
    <text evidence="1">The sequence shown here is derived from an EMBL/GenBank/DDBJ whole genome shotgun (WGS) entry which is preliminary data.</text>
</comment>
<evidence type="ECO:0000313" key="1">
    <source>
        <dbReference type="EMBL" id="GHE66230.1"/>
    </source>
</evidence>
<sequence length="153" mass="17001">MDHVPFVPDDFTVPLGLVGDGFRLEPLGPQHNDADYAAWSGSVAYIRSTADFRERSWPPAEGMSLADNLRDLEEHASDFAARRGFTYTVLAEDGGDVVGCLYIYPGRDEPRVAVVRSWVRADRLELDGVVRAAVAAWLEAEWPFGEVRYRSGV</sequence>
<evidence type="ECO:0000313" key="2">
    <source>
        <dbReference type="Proteomes" id="UP000608024"/>
    </source>
</evidence>
<accession>A0A919DPZ1</accession>
<dbReference type="AlphaFoldDB" id="A0A919DPZ1"/>
<proteinExistence type="predicted"/>
<dbReference type="SUPFAM" id="SSF55729">
    <property type="entry name" value="Acyl-CoA N-acyltransferases (Nat)"/>
    <property type="match status" value="1"/>
</dbReference>
<gene>
    <name evidence="1" type="ORF">GCM10018785_38770</name>
</gene>
<protein>
    <recommendedName>
        <fullName evidence="3">N-acetyltransferase</fullName>
    </recommendedName>
</protein>
<evidence type="ECO:0008006" key="3">
    <source>
        <dbReference type="Google" id="ProtNLM"/>
    </source>
</evidence>
<dbReference type="Gene3D" id="3.40.630.30">
    <property type="match status" value="1"/>
</dbReference>
<dbReference type="InterPro" id="IPR016181">
    <property type="entry name" value="Acyl_CoA_acyltransferase"/>
</dbReference>
<reference evidence="1" key="2">
    <citation type="submission" date="2020-09" db="EMBL/GenBank/DDBJ databases">
        <authorList>
            <person name="Sun Q."/>
            <person name="Ohkuma M."/>
        </authorList>
    </citation>
    <scope>NUCLEOTIDE SEQUENCE</scope>
    <source>
        <strain evidence="1">JCM 4784</strain>
    </source>
</reference>
<dbReference type="EMBL" id="BNBT01000056">
    <property type="protein sequence ID" value="GHE66230.1"/>
    <property type="molecule type" value="Genomic_DNA"/>
</dbReference>
<dbReference type="RefSeq" id="WP_190137235.1">
    <property type="nucleotide sequence ID" value="NZ_BNBT01000056.1"/>
</dbReference>